<evidence type="ECO:0000313" key="2">
    <source>
        <dbReference type="EMBL" id="QJR38214.1"/>
    </source>
</evidence>
<keyword evidence="3" id="KW-1185">Reference proteome</keyword>
<dbReference type="PROSITE" id="PS51819">
    <property type="entry name" value="VOC"/>
    <property type="match status" value="1"/>
</dbReference>
<dbReference type="SUPFAM" id="SSF54593">
    <property type="entry name" value="Glyoxalase/Bleomycin resistance protein/Dihydroxybiphenyl dioxygenase"/>
    <property type="match status" value="1"/>
</dbReference>
<dbReference type="KEGG" id="ggr:HKW67_12420"/>
<dbReference type="InterPro" id="IPR029068">
    <property type="entry name" value="Glyas_Bleomycin-R_OHBP_Dase"/>
</dbReference>
<name>A0A6M4IU13_9BACT</name>
<dbReference type="CDD" id="cd06587">
    <property type="entry name" value="VOC"/>
    <property type="match status" value="1"/>
</dbReference>
<dbReference type="InterPro" id="IPR037523">
    <property type="entry name" value="VOC_core"/>
</dbReference>
<dbReference type="EMBL" id="CP053085">
    <property type="protein sequence ID" value="QJR38214.1"/>
    <property type="molecule type" value="Genomic_DNA"/>
</dbReference>
<evidence type="ECO:0000259" key="1">
    <source>
        <dbReference type="PROSITE" id="PS51819"/>
    </source>
</evidence>
<protein>
    <submittedName>
        <fullName evidence="2">VOC family protein</fullName>
    </submittedName>
</protein>
<dbReference type="InterPro" id="IPR004360">
    <property type="entry name" value="Glyas_Fos-R_dOase_dom"/>
</dbReference>
<dbReference type="Gene3D" id="3.10.180.10">
    <property type="entry name" value="2,3-Dihydroxybiphenyl 1,2-Dioxygenase, domain 1"/>
    <property type="match status" value="1"/>
</dbReference>
<feature type="domain" description="VOC" evidence="1">
    <location>
        <begin position="4"/>
        <end position="123"/>
    </location>
</feature>
<reference evidence="2 3" key="1">
    <citation type="submission" date="2020-05" db="EMBL/GenBank/DDBJ databases">
        <title>Complete genome sequence of Gemmatimonas greenlandica TET16.</title>
        <authorList>
            <person name="Zeng Y."/>
        </authorList>
    </citation>
    <scope>NUCLEOTIDE SEQUENCE [LARGE SCALE GENOMIC DNA]</scope>
    <source>
        <strain evidence="2 3">TET16</strain>
    </source>
</reference>
<proteinExistence type="predicted"/>
<evidence type="ECO:0000313" key="3">
    <source>
        <dbReference type="Proteomes" id="UP000500938"/>
    </source>
</evidence>
<dbReference type="AlphaFoldDB" id="A0A6M4IU13"/>
<dbReference type="Proteomes" id="UP000500938">
    <property type="component" value="Chromosome"/>
</dbReference>
<organism evidence="2 3">
    <name type="scientific">Gemmatimonas groenlandica</name>
    <dbReference type="NCBI Taxonomy" id="2732249"/>
    <lineage>
        <taxon>Bacteria</taxon>
        <taxon>Pseudomonadati</taxon>
        <taxon>Gemmatimonadota</taxon>
        <taxon>Gemmatimonadia</taxon>
        <taxon>Gemmatimonadales</taxon>
        <taxon>Gemmatimonadaceae</taxon>
        <taxon>Gemmatimonas</taxon>
    </lineage>
</organism>
<sequence length="126" mass="13708">MLGGAQPVAFLAITDVERAKAFYGDVLGLRLISDDPFALVFDLAGVSLRLQKLREFLPHSFTSLGWQVDDATAVIVALRARGVEFERYGFIEQDADGLWTAPGGTRVAWFKDPDGNLLSLTQHAAG</sequence>
<accession>A0A6M4IU13</accession>
<dbReference type="Pfam" id="PF00903">
    <property type="entry name" value="Glyoxalase"/>
    <property type="match status" value="1"/>
</dbReference>
<gene>
    <name evidence="2" type="ORF">HKW67_12420</name>
</gene>